<dbReference type="InterPro" id="IPR019460">
    <property type="entry name" value="Atg11_C"/>
</dbReference>
<reference evidence="4 5" key="1">
    <citation type="submission" date="2020-02" db="EMBL/GenBank/DDBJ databases">
        <authorList>
            <person name="Ma Q."/>
            <person name="Huang Y."/>
            <person name="Song X."/>
            <person name="Pei D."/>
        </authorList>
    </citation>
    <scope>NUCLEOTIDE SEQUENCE [LARGE SCALE GENOMIC DNA]</scope>
    <source>
        <strain evidence="4">Sxm20200214</strain>
        <tissue evidence="4">Leaf</tissue>
    </source>
</reference>
<organism evidence="4 5">
    <name type="scientific">Brassica carinata</name>
    <name type="common">Ethiopian mustard</name>
    <name type="synonym">Abyssinian cabbage</name>
    <dbReference type="NCBI Taxonomy" id="52824"/>
    <lineage>
        <taxon>Eukaryota</taxon>
        <taxon>Viridiplantae</taxon>
        <taxon>Streptophyta</taxon>
        <taxon>Embryophyta</taxon>
        <taxon>Tracheophyta</taxon>
        <taxon>Spermatophyta</taxon>
        <taxon>Magnoliopsida</taxon>
        <taxon>eudicotyledons</taxon>
        <taxon>Gunneridae</taxon>
        <taxon>Pentapetalae</taxon>
        <taxon>rosids</taxon>
        <taxon>malvids</taxon>
        <taxon>Brassicales</taxon>
        <taxon>Brassicaceae</taxon>
        <taxon>Brassiceae</taxon>
        <taxon>Brassica</taxon>
    </lineage>
</organism>
<protein>
    <recommendedName>
        <fullName evidence="3">Autophagy-related protein 11 C-terminal domain-containing protein</fullName>
    </recommendedName>
</protein>
<sequence length="116" mass="12735">MMRKVVDGEANKKANREKISFGRLQVHEIAAFLLNPAGHYEAINRNCPNYYLSSESEALHRAVKSDYLSSETLASSSMSTSSSGKTTNSYGLSSGCEYFIVTIAMLPHTAIHQQTS</sequence>
<dbReference type="GO" id="GO:0019901">
    <property type="term" value="F:protein kinase binding"/>
    <property type="evidence" value="ECO:0007669"/>
    <property type="project" value="TreeGrafter"/>
</dbReference>
<dbReference type="EMBL" id="JAAMPC010000009">
    <property type="protein sequence ID" value="KAG2291928.1"/>
    <property type="molecule type" value="Genomic_DNA"/>
</dbReference>
<keyword evidence="5" id="KW-1185">Reference proteome</keyword>
<dbReference type="PANTHER" id="PTHR13222:SF1">
    <property type="entry name" value="RB1-INDUCIBLE COILED-COIL PROTEIN 1"/>
    <property type="match status" value="1"/>
</dbReference>
<evidence type="ECO:0000259" key="3">
    <source>
        <dbReference type="Pfam" id="PF10377"/>
    </source>
</evidence>
<dbReference type="PANTHER" id="PTHR13222">
    <property type="entry name" value="RB1-INDUCIBLE COILED-COIL"/>
    <property type="match status" value="1"/>
</dbReference>
<dbReference type="GO" id="GO:0034727">
    <property type="term" value="P:piecemeal microautophagy of the nucleus"/>
    <property type="evidence" value="ECO:0007669"/>
    <property type="project" value="TreeGrafter"/>
</dbReference>
<dbReference type="GO" id="GO:0060090">
    <property type="term" value="F:molecular adaptor activity"/>
    <property type="evidence" value="ECO:0007669"/>
    <property type="project" value="TreeGrafter"/>
</dbReference>
<evidence type="ECO:0000256" key="2">
    <source>
        <dbReference type="ARBA" id="ARBA00023054"/>
    </source>
</evidence>
<dbReference type="AlphaFoldDB" id="A0A8X7RPY0"/>
<keyword evidence="2" id="KW-0175">Coiled coil</keyword>
<dbReference type="GO" id="GO:0000422">
    <property type="term" value="P:autophagy of mitochondrion"/>
    <property type="evidence" value="ECO:0007669"/>
    <property type="project" value="TreeGrafter"/>
</dbReference>
<evidence type="ECO:0000313" key="4">
    <source>
        <dbReference type="EMBL" id="KAG2291928.1"/>
    </source>
</evidence>
<dbReference type="InterPro" id="IPR040040">
    <property type="entry name" value="ATG11"/>
</dbReference>
<dbReference type="GO" id="GO:1990316">
    <property type="term" value="C:Atg1/ULK1 kinase complex"/>
    <property type="evidence" value="ECO:0007669"/>
    <property type="project" value="TreeGrafter"/>
</dbReference>
<dbReference type="GO" id="GO:0034517">
    <property type="term" value="P:ribophagy"/>
    <property type="evidence" value="ECO:0007669"/>
    <property type="project" value="TreeGrafter"/>
</dbReference>
<dbReference type="GO" id="GO:0061709">
    <property type="term" value="P:reticulophagy"/>
    <property type="evidence" value="ECO:0007669"/>
    <property type="project" value="TreeGrafter"/>
</dbReference>
<dbReference type="Proteomes" id="UP000886595">
    <property type="component" value="Unassembled WGS sequence"/>
</dbReference>
<accession>A0A8X7RPY0</accession>
<evidence type="ECO:0000313" key="5">
    <source>
        <dbReference type="Proteomes" id="UP000886595"/>
    </source>
</evidence>
<dbReference type="GO" id="GO:0034045">
    <property type="term" value="C:phagophore assembly site membrane"/>
    <property type="evidence" value="ECO:0007669"/>
    <property type="project" value="TreeGrafter"/>
</dbReference>
<comment type="caution">
    <text evidence="4">The sequence shown here is derived from an EMBL/GenBank/DDBJ whole genome shotgun (WGS) entry which is preliminary data.</text>
</comment>
<evidence type="ECO:0000256" key="1">
    <source>
        <dbReference type="ARBA" id="ARBA00023006"/>
    </source>
</evidence>
<feature type="domain" description="Autophagy-related protein 11 C-terminal" evidence="3">
    <location>
        <begin position="10"/>
        <end position="104"/>
    </location>
</feature>
<dbReference type="Pfam" id="PF10377">
    <property type="entry name" value="ATG11"/>
    <property type="match status" value="1"/>
</dbReference>
<keyword evidence="1" id="KW-0072">Autophagy</keyword>
<gene>
    <name evidence="4" type="ORF">Bca52824_038597</name>
</gene>
<dbReference type="GO" id="GO:0000045">
    <property type="term" value="P:autophagosome assembly"/>
    <property type="evidence" value="ECO:0007669"/>
    <property type="project" value="InterPro"/>
</dbReference>
<name>A0A8X7RPY0_BRACI</name>
<proteinExistence type="predicted"/>
<dbReference type="OrthoDB" id="1678955at2759"/>